<gene>
    <name evidence="2" type="ORF">ASN_3017</name>
</gene>
<sequence length="226" mass="24143">MSGWSGKVQQAVSLAVAGLATSSMPAAIERDPVRDTALKKLASVAGERGWSLAVLRDVAGPEADLLFPGGPVEMVEAWSDLCDRDMIAAMADTEEPRLSQRVKQALLLRLPVDPAMRSGAKTGFGVLAAPCGRGALRRSLMRTVNAIWQAAQDDSSGMTYMTKRITLGTVYGATLLYWLSCGQNEADLAAFVERRLAGVLRLGRLKARLTGGLQPVRQPEPYATSA</sequence>
<evidence type="ECO:0000313" key="2">
    <source>
        <dbReference type="EMBL" id="CEF42266.1"/>
    </source>
</evidence>
<dbReference type="PATRIC" id="fig|446692.3.peg.3179"/>
<organism evidence="2 3">
    <name type="scientific">Acetobacter senegalensis</name>
    <dbReference type="NCBI Taxonomy" id="446692"/>
    <lineage>
        <taxon>Bacteria</taxon>
        <taxon>Pseudomonadati</taxon>
        <taxon>Pseudomonadota</taxon>
        <taxon>Alphaproteobacteria</taxon>
        <taxon>Acetobacterales</taxon>
        <taxon>Acetobacteraceae</taxon>
        <taxon>Acetobacter</taxon>
    </lineage>
</organism>
<keyword evidence="3" id="KW-1185">Reference proteome</keyword>
<dbReference type="Pfam" id="PF08511">
    <property type="entry name" value="COQ9"/>
    <property type="match status" value="1"/>
</dbReference>
<dbReference type="Gene3D" id="1.10.357.10">
    <property type="entry name" value="Tetracycline Repressor, domain 2"/>
    <property type="match status" value="1"/>
</dbReference>
<dbReference type="InterPro" id="IPR013718">
    <property type="entry name" value="COQ9_C"/>
</dbReference>
<evidence type="ECO:0000259" key="1">
    <source>
        <dbReference type="Pfam" id="PF08511"/>
    </source>
</evidence>
<reference evidence="3" key="1">
    <citation type="submission" date="2014-09" db="EMBL/GenBank/DDBJ databases">
        <authorList>
            <person name="Illeghems K.G."/>
        </authorList>
    </citation>
    <scope>NUCLEOTIDE SEQUENCE [LARGE SCALE GENOMIC DNA]</scope>
    <source>
        <strain evidence="3">108B</strain>
    </source>
</reference>
<evidence type="ECO:0000313" key="3">
    <source>
        <dbReference type="Proteomes" id="UP000056109"/>
    </source>
</evidence>
<dbReference type="KEGG" id="asz:ASN_3017"/>
<protein>
    <recommendedName>
        <fullName evidence="1">COQ9 C-terminal domain-containing protein</fullName>
    </recommendedName>
</protein>
<dbReference type="Proteomes" id="UP000056109">
    <property type="component" value="Chromosome I"/>
</dbReference>
<name>A0A0U5EWV2_9PROT</name>
<accession>A0A0U5EWV2</accession>
<dbReference type="EMBL" id="LN606600">
    <property type="protein sequence ID" value="CEF42266.1"/>
    <property type="molecule type" value="Genomic_DNA"/>
</dbReference>
<dbReference type="RefSeq" id="WP_058988520.1">
    <property type="nucleotide sequence ID" value="NZ_LN606600.1"/>
</dbReference>
<proteinExistence type="predicted"/>
<feature type="domain" description="COQ9 C-terminal" evidence="1">
    <location>
        <begin position="138"/>
        <end position="202"/>
    </location>
</feature>
<dbReference type="AlphaFoldDB" id="A0A0U5EWV2"/>
<dbReference type="GeneID" id="34783976"/>